<evidence type="ECO:0000256" key="5">
    <source>
        <dbReference type="ARBA" id="ARBA00023288"/>
    </source>
</evidence>
<dbReference type="AlphaFoldDB" id="A0A9D2NHI4"/>
<dbReference type="PANTHER" id="PTHR43649:SF33">
    <property type="entry name" value="POLYGALACTURONAN_RHAMNOGALACTURONAN-BINDING PROTEIN YTCQ"/>
    <property type="match status" value="1"/>
</dbReference>
<reference evidence="8" key="2">
    <citation type="submission" date="2021-04" db="EMBL/GenBank/DDBJ databases">
        <authorList>
            <person name="Gilroy R."/>
        </authorList>
    </citation>
    <scope>NUCLEOTIDE SEQUENCE</scope>
    <source>
        <strain evidence="8">USAMLcec2-132</strain>
    </source>
</reference>
<keyword evidence="3" id="KW-0472">Membrane</keyword>
<reference evidence="8" key="1">
    <citation type="journal article" date="2021" name="PeerJ">
        <title>Extensive microbial diversity within the chicken gut microbiome revealed by metagenomics and culture.</title>
        <authorList>
            <person name="Gilroy R."/>
            <person name="Ravi A."/>
            <person name="Getino M."/>
            <person name="Pursley I."/>
            <person name="Horton D.L."/>
            <person name="Alikhan N.F."/>
            <person name="Baker D."/>
            <person name="Gharbi K."/>
            <person name="Hall N."/>
            <person name="Watson M."/>
            <person name="Adriaenssens E.M."/>
            <person name="Foster-Nyarko E."/>
            <person name="Jarju S."/>
            <person name="Secka A."/>
            <person name="Antonio M."/>
            <person name="Oren A."/>
            <person name="Chaudhuri R.R."/>
            <person name="La Ragione R."/>
            <person name="Hildebrand F."/>
            <person name="Pallen M.J."/>
        </authorList>
    </citation>
    <scope>NUCLEOTIDE SEQUENCE</scope>
    <source>
        <strain evidence="8">USAMLcec2-132</strain>
    </source>
</reference>
<dbReference type="CDD" id="cd13585">
    <property type="entry name" value="PBP2_TMBP_like"/>
    <property type="match status" value="1"/>
</dbReference>
<evidence type="ECO:0000256" key="4">
    <source>
        <dbReference type="ARBA" id="ARBA00023139"/>
    </source>
</evidence>
<feature type="signal peptide" evidence="7">
    <location>
        <begin position="1"/>
        <end position="21"/>
    </location>
</feature>
<evidence type="ECO:0000256" key="3">
    <source>
        <dbReference type="ARBA" id="ARBA00023136"/>
    </source>
</evidence>
<feature type="region of interest" description="Disordered" evidence="6">
    <location>
        <begin position="25"/>
        <end position="55"/>
    </location>
</feature>
<keyword evidence="1" id="KW-1003">Cell membrane</keyword>
<dbReference type="InterPro" id="IPR050490">
    <property type="entry name" value="Bact_solute-bd_prot1"/>
</dbReference>
<dbReference type="SUPFAM" id="SSF53850">
    <property type="entry name" value="Periplasmic binding protein-like II"/>
    <property type="match status" value="1"/>
</dbReference>
<dbReference type="Gene3D" id="3.40.190.10">
    <property type="entry name" value="Periplasmic binding protein-like II"/>
    <property type="match status" value="1"/>
</dbReference>
<dbReference type="InterPro" id="IPR006059">
    <property type="entry name" value="SBP"/>
</dbReference>
<dbReference type="PROSITE" id="PS51257">
    <property type="entry name" value="PROKAR_LIPOPROTEIN"/>
    <property type="match status" value="1"/>
</dbReference>
<evidence type="ECO:0000256" key="1">
    <source>
        <dbReference type="ARBA" id="ARBA00022475"/>
    </source>
</evidence>
<dbReference type="PANTHER" id="PTHR43649">
    <property type="entry name" value="ARABINOSE-BINDING PROTEIN-RELATED"/>
    <property type="match status" value="1"/>
</dbReference>
<comment type="caution">
    <text evidence="8">The sequence shown here is derived from an EMBL/GenBank/DDBJ whole genome shotgun (WGS) entry which is preliminary data.</text>
</comment>
<keyword evidence="4" id="KW-0564">Palmitate</keyword>
<keyword evidence="2 7" id="KW-0732">Signal</keyword>
<keyword evidence="5" id="KW-0449">Lipoprotein</keyword>
<dbReference type="Pfam" id="PF01547">
    <property type="entry name" value="SBP_bac_1"/>
    <property type="match status" value="1"/>
</dbReference>
<name>A0A9D2NHI4_9FIRM</name>
<evidence type="ECO:0000256" key="2">
    <source>
        <dbReference type="ARBA" id="ARBA00022729"/>
    </source>
</evidence>
<organism evidence="8 9">
    <name type="scientific">Candidatus Eisenbergiella merdavium</name>
    <dbReference type="NCBI Taxonomy" id="2838551"/>
    <lineage>
        <taxon>Bacteria</taxon>
        <taxon>Bacillati</taxon>
        <taxon>Bacillota</taxon>
        <taxon>Clostridia</taxon>
        <taxon>Lachnospirales</taxon>
        <taxon>Lachnospiraceae</taxon>
        <taxon>Eisenbergiella</taxon>
    </lineage>
</organism>
<evidence type="ECO:0000313" key="8">
    <source>
        <dbReference type="EMBL" id="HJC23839.1"/>
    </source>
</evidence>
<dbReference type="EMBL" id="DWWS01000031">
    <property type="protein sequence ID" value="HJC23839.1"/>
    <property type="molecule type" value="Genomic_DNA"/>
</dbReference>
<accession>A0A9D2NHI4</accession>
<proteinExistence type="predicted"/>
<feature type="chain" id="PRO_5039586410" evidence="7">
    <location>
        <begin position="22"/>
        <end position="475"/>
    </location>
</feature>
<evidence type="ECO:0000313" key="9">
    <source>
        <dbReference type="Proteomes" id="UP000823891"/>
    </source>
</evidence>
<gene>
    <name evidence="8" type="ORF">H9761_09055</name>
</gene>
<dbReference type="Proteomes" id="UP000823891">
    <property type="component" value="Unassembled WGS sequence"/>
</dbReference>
<protein>
    <submittedName>
        <fullName evidence="8">Sugar ABC transporter substrate-binding protein</fullName>
    </submittedName>
</protein>
<sequence length="475" mass="51752">MGKKKVLSILLAGAMAFSAAACGSDTGTASGGAETDGNGSQGQADAVQEQDQAADDGERIEIRFTEWDGGDTLAVYEEIAENFNNSQDEIHVTVMNIPDEYDTKITSMIAGNDIPEICCLNADTLMYQYAEQGIVLNLLDFIENDADFDADNLMDQFKFMMTEDYMAGYGIGSENICMFYNPALFEKYGVQAPPASYEEAWDWDTFVNVCQQLTIDANGNNALSPDFDPENIEVYGISISKWWAGYMPFILSLGGNYLTEDGTGIGYAEEAGVTALQNLADLIYKYHVAPTPTVSETMPGLSESIATGRVAMAFDGQWTNATLMADGVEYAVAAMPKMGDTPATVMTYGGLSIMNTDKKDAAWEFMKYLLSEGACQPLYESGLWLPVTSSEFTDDYVQTFITDAHPENYYEAIVKPQLDGTAQPSCAATVRNFAKINDILDPALDDLWAGEKTAQECIDSVKDTANAQVQGWFGE</sequence>
<evidence type="ECO:0000256" key="7">
    <source>
        <dbReference type="SAM" id="SignalP"/>
    </source>
</evidence>
<evidence type="ECO:0000256" key="6">
    <source>
        <dbReference type="SAM" id="MobiDB-lite"/>
    </source>
</evidence>